<dbReference type="InterPro" id="IPR029063">
    <property type="entry name" value="SAM-dependent_MTases_sf"/>
</dbReference>
<comment type="caution">
    <text evidence="5">The sequence shown here is derived from an EMBL/GenBank/DDBJ whole genome shotgun (WGS) entry which is preliminary data.</text>
</comment>
<gene>
    <name evidence="5" type="ORF">TAPDE_001662</name>
</gene>
<reference evidence="5 6" key="1">
    <citation type="journal article" date="2013" name="MBio">
        <title>Genome sequencing of the plant pathogen Taphrina deformans, the causal agent of peach leaf curl.</title>
        <authorList>
            <person name="Cisse O.H."/>
            <person name="Almeida J.M.G.C.F."/>
            <person name="Fonseca A."/>
            <person name="Kumar A.A."/>
            <person name="Salojaervi J."/>
            <person name="Overmyer K."/>
            <person name="Hauser P.M."/>
            <person name="Pagni M."/>
        </authorList>
    </citation>
    <scope>NUCLEOTIDE SEQUENCE [LARGE SCALE GENOMIC DNA]</scope>
    <source>
        <strain evidence="6">PYCC 5710 / ATCC 11124 / CBS 356.35 / IMI 108563 / JCM 9778 / NBRC 8474</strain>
    </source>
</reference>
<comment type="similarity">
    <text evidence="1">Belongs to the methyltransferase superfamily.</text>
</comment>
<dbReference type="GO" id="GO:0008168">
    <property type="term" value="F:methyltransferase activity"/>
    <property type="evidence" value="ECO:0007669"/>
    <property type="project" value="UniProtKB-KW"/>
</dbReference>
<dbReference type="PANTHER" id="PTHR12176">
    <property type="entry name" value="SAM-DEPENDENT METHYLTRANSFERASE SUPERFAMILY PROTEIN"/>
    <property type="match status" value="1"/>
</dbReference>
<evidence type="ECO:0000313" key="5">
    <source>
        <dbReference type="EMBL" id="CCG81804.1"/>
    </source>
</evidence>
<dbReference type="CDD" id="cd02440">
    <property type="entry name" value="AdoMet_MTases"/>
    <property type="match status" value="1"/>
</dbReference>
<evidence type="ECO:0000313" key="6">
    <source>
        <dbReference type="Proteomes" id="UP000013776"/>
    </source>
</evidence>
<evidence type="ECO:0000256" key="3">
    <source>
        <dbReference type="ARBA" id="ARBA00022679"/>
    </source>
</evidence>
<dbReference type="eggNOG" id="KOG2352">
    <property type="taxonomic scope" value="Eukaryota"/>
</dbReference>
<evidence type="ECO:0000256" key="2">
    <source>
        <dbReference type="ARBA" id="ARBA00022603"/>
    </source>
</evidence>
<dbReference type="Pfam" id="PF13649">
    <property type="entry name" value="Methyltransf_25"/>
    <property type="match status" value="1"/>
</dbReference>
<protein>
    <recommendedName>
        <fullName evidence="4">Methyltransferase domain-containing protein</fullName>
    </recommendedName>
</protein>
<keyword evidence="6" id="KW-1185">Reference proteome</keyword>
<proteinExistence type="inferred from homology"/>
<organism evidence="5 6">
    <name type="scientific">Taphrina deformans (strain PYCC 5710 / ATCC 11124 / CBS 356.35 / IMI 108563 / JCM 9778 / NBRC 8474)</name>
    <name type="common">Peach leaf curl fungus</name>
    <name type="synonym">Lalaria deformans</name>
    <dbReference type="NCBI Taxonomy" id="1097556"/>
    <lineage>
        <taxon>Eukaryota</taxon>
        <taxon>Fungi</taxon>
        <taxon>Dikarya</taxon>
        <taxon>Ascomycota</taxon>
        <taxon>Taphrinomycotina</taxon>
        <taxon>Taphrinomycetes</taxon>
        <taxon>Taphrinales</taxon>
        <taxon>Taphrinaceae</taxon>
        <taxon>Taphrina</taxon>
    </lineage>
</organism>
<dbReference type="InterPro" id="IPR051419">
    <property type="entry name" value="Lys/N-term_MeTrsfase_sf"/>
</dbReference>
<dbReference type="EMBL" id="CAHR02000059">
    <property type="protein sequence ID" value="CCG81804.1"/>
    <property type="molecule type" value="Genomic_DNA"/>
</dbReference>
<dbReference type="VEuPathDB" id="FungiDB:TAPDE_001662"/>
<accession>R4X8B4</accession>
<sequence length="124" mass="14215">MSLGAPELATREYWDTRYDGEDRDGYDWFKKYSDIADFLKLHLHYSSRILILGCGTSSLSAELYDAGYKHVTSMDFSPVAIHVMKQQNMGRPEMSFDVMDIRDLHYANETFDIAIDVSSDTIAE</sequence>
<feature type="domain" description="Methyltransferase" evidence="4">
    <location>
        <begin position="49"/>
        <end position="116"/>
    </location>
</feature>
<dbReference type="OrthoDB" id="411785at2759"/>
<dbReference type="AlphaFoldDB" id="R4X8B4"/>
<dbReference type="Proteomes" id="UP000013776">
    <property type="component" value="Unassembled WGS sequence"/>
</dbReference>
<dbReference type="SUPFAM" id="SSF53335">
    <property type="entry name" value="S-adenosyl-L-methionine-dependent methyltransferases"/>
    <property type="match status" value="1"/>
</dbReference>
<dbReference type="GO" id="GO:0032259">
    <property type="term" value="P:methylation"/>
    <property type="evidence" value="ECO:0007669"/>
    <property type="project" value="UniProtKB-KW"/>
</dbReference>
<keyword evidence="2" id="KW-0489">Methyltransferase</keyword>
<dbReference type="Gene3D" id="3.40.50.150">
    <property type="entry name" value="Vaccinia Virus protein VP39"/>
    <property type="match status" value="1"/>
</dbReference>
<evidence type="ECO:0000256" key="1">
    <source>
        <dbReference type="ARBA" id="ARBA00008361"/>
    </source>
</evidence>
<dbReference type="PANTHER" id="PTHR12176:SF80">
    <property type="entry name" value="EEF1A LYSINE METHYLTRANSFERASE 4"/>
    <property type="match status" value="1"/>
</dbReference>
<name>R4X8B4_TAPDE</name>
<dbReference type="InterPro" id="IPR041698">
    <property type="entry name" value="Methyltransf_25"/>
</dbReference>
<evidence type="ECO:0000259" key="4">
    <source>
        <dbReference type="Pfam" id="PF13649"/>
    </source>
</evidence>
<keyword evidence="3" id="KW-0808">Transferase</keyword>